<evidence type="ECO:0000313" key="6">
    <source>
        <dbReference type="Proteomes" id="UP000823749"/>
    </source>
</evidence>
<protein>
    <recommendedName>
        <fullName evidence="1">DNA (cytosine-5-)-methyltransferase</fullName>
        <ecNumber evidence="1">2.1.1.37</ecNumber>
    </recommendedName>
</protein>
<dbReference type="EC" id="2.1.1.37" evidence="1"/>
<dbReference type="PANTHER" id="PTHR10629">
    <property type="entry name" value="CYTOSINE-SPECIFIC METHYLTRANSFERASE"/>
    <property type="match status" value="1"/>
</dbReference>
<dbReference type="AlphaFoldDB" id="A0AAV6I1Q8"/>
<dbReference type="GO" id="GO:0003886">
    <property type="term" value="F:DNA (cytosine-5-)-methyltransferase activity"/>
    <property type="evidence" value="ECO:0007669"/>
    <property type="project" value="UniProtKB-EC"/>
</dbReference>
<gene>
    <name evidence="5" type="ORF">RHGRI_033886</name>
</gene>
<dbReference type="SUPFAM" id="SSF53335">
    <property type="entry name" value="S-adenosyl-L-methionine-dependent methyltransferases"/>
    <property type="match status" value="1"/>
</dbReference>
<evidence type="ECO:0000256" key="4">
    <source>
        <dbReference type="ARBA" id="ARBA00022691"/>
    </source>
</evidence>
<name>A0AAV6I1Q8_9ERIC</name>
<dbReference type="GO" id="GO:0003677">
    <property type="term" value="F:DNA binding"/>
    <property type="evidence" value="ECO:0007669"/>
    <property type="project" value="TreeGrafter"/>
</dbReference>
<dbReference type="Pfam" id="PF00145">
    <property type="entry name" value="DNA_methylase"/>
    <property type="match status" value="1"/>
</dbReference>
<keyword evidence="6" id="KW-1185">Reference proteome</keyword>
<dbReference type="Proteomes" id="UP000823749">
    <property type="component" value="Chromosome 12"/>
</dbReference>
<dbReference type="GO" id="GO:0005634">
    <property type="term" value="C:nucleus"/>
    <property type="evidence" value="ECO:0007669"/>
    <property type="project" value="TreeGrafter"/>
</dbReference>
<dbReference type="GO" id="GO:0044027">
    <property type="term" value="P:negative regulation of gene expression via chromosomal CpG island methylation"/>
    <property type="evidence" value="ECO:0007669"/>
    <property type="project" value="TreeGrafter"/>
</dbReference>
<organism evidence="5 6">
    <name type="scientific">Rhododendron griersonianum</name>
    <dbReference type="NCBI Taxonomy" id="479676"/>
    <lineage>
        <taxon>Eukaryota</taxon>
        <taxon>Viridiplantae</taxon>
        <taxon>Streptophyta</taxon>
        <taxon>Embryophyta</taxon>
        <taxon>Tracheophyta</taxon>
        <taxon>Spermatophyta</taxon>
        <taxon>Magnoliopsida</taxon>
        <taxon>eudicotyledons</taxon>
        <taxon>Gunneridae</taxon>
        <taxon>Pentapetalae</taxon>
        <taxon>asterids</taxon>
        <taxon>Ericales</taxon>
        <taxon>Ericaceae</taxon>
        <taxon>Ericoideae</taxon>
        <taxon>Rhodoreae</taxon>
        <taxon>Rhododendron</taxon>
    </lineage>
</organism>
<dbReference type="Gene3D" id="3.40.50.150">
    <property type="entry name" value="Vaccinia Virus protein VP39"/>
    <property type="match status" value="1"/>
</dbReference>
<comment type="caution">
    <text evidence="5">The sequence shown here is derived from an EMBL/GenBank/DDBJ whole genome shotgun (WGS) entry which is preliminary data.</text>
</comment>
<dbReference type="PANTHER" id="PTHR10629:SF42">
    <property type="entry name" value="DNA (CYTOSINE-5)-METHYLTRANSFERASE CMT1-RELATED"/>
    <property type="match status" value="1"/>
</dbReference>
<dbReference type="InterPro" id="IPR001525">
    <property type="entry name" value="C5_MeTfrase"/>
</dbReference>
<reference evidence="5" key="1">
    <citation type="submission" date="2020-08" db="EMBL/GenBank/DDBJ databases">
        <title>Plant Genome Project.</title>
        <authorList>
            <person name="Zhang R.-G."/>
        </authorList>
    </citation>
    <scope>NUCLEOTIDE SEQUENCE</scope>
    <source>
        <strain evidence="5">WSP0</strain>
        <tissue evidence="5">Leaf</tissue>
    </source>
</reference>
<evidence type="ECO:0000256" key="2">
    <source>
        <dbReference type="ARBA" id="ARBA00022603"/>
    </source>
</evidence>
<proteinExistence type="predicted"/>
<accession>A0AAV6I1Q8</accession>
<keyword evidence="3" id="KW-0808">Transferase</keyword>
<evidence type="ECO:0000313" key="5">
    <source>
        <dbReference type="EMBL" id="KAG5521473.1"/>
    </source>
</evidence>
<evidence type="ECO:0000256" key="3">
    <source>
        <dbReference type="ARBA" id="ARBA00022679"/>
    </source>
</evidence>
<keyword evidence="4" id="KW-0949">S-adenosyl-L-methionine</keyword>
<sequence>MDIVKFLKPRFVLMENVVNIFKLARGVLASYTVARLVCMDYQSRVGILAAGSFGVPQCRMRVYLWRPCWAETQADACLLALSARLEVLWRPCNLRCLLDLAVPNI</sequence>
<dbReference type="InterPro" id="IPR050390">
    <property type="entry name" value="C5-Methyltransferase"/>
</dbReference>
<keyword evidence="2" id="KW-0489">Methyltransferase</keyword>
<evidence type="ECO:0000256" key="1">
    <source>
        <dbReference type="ARBA" id="ARBA00011975"/>
    </source>
</evidence>
<dbReference type="GO" id="GO:0032259">
    <property type="term" value="P:methylation"/>
    <property type="evidence" value="ECO:0007669"/>
    <property type="project" value="UniProtKB-KW"/>
</dbReference>
<dbReference type="EMBL" id="JACTNZ010000012">
    <property type="protein sequence ID" value="KAG5521473.1"/>
    <property type="molecule type" value="Genomic_DNA"/>
</dbReference>
<dbReference type="InterPro" id="IPR029063">
    <property type="entry name" value="SAM-dependent_MTases_sf"/>
</dbReference>